<reference evidence="2" key="1">
    <citation type="journal article" date="2020" name="Stud. Mycol.">
        <title>101 Dothideomycetes genomes: a test case for predicting lifestyles and emergence of pathogens.</title>
        <authorList>
            <person name="Haridas S."/>
            <person name="Albert R."/>
            <person name="Binder M."/>
            <person name="Bloem J."/>
            <person name="Labutti K."/>
            <person name="Salamov A."/>
            <person name="Andreopoulos B."/>
            <person name="Baker S."/>
            <person name="Barry K."/>
            <person name="Bills G."/>
            <person name="Bluhm B."/>
            <person name="Cannon C."/>
            <person name="Castanera R."/>
            <person name="Culley D."/>
            <person name="Daum C."/>
            <person name="Ezra D."/>
            <person name="Gonzalez J."/>
            <person name="Henrissat B."/>
            <person name="Kuo A."/>
            <person name="Liang C."/>
            <person name="Lipzen A."/>
            <person name="Lutzoni F."/>
            <person name="Magnuson J."/>
            <person name="Mondo S."/>
            <person name="Nolan M."/>
            <person name="Ohm R."/>
            <person name="Pangilinan J."/>
            <person name="Park H.-J."/>
            <person name="Ramirez L."/>
            <person name="Alfaro M."/>
            <person name="Sun H."/>
            <person name="Tritt A."/>
            <person name="Yoshinaga Y."/>
            <person name="Zwiers L.-H."/>
            <person name="Turgeon B."/>
            <person name="Goodwin S."/>
            <person name="Spatafora J."/>
            <person name="Crous P."/>
            <person name="Grigoriev I."/>
        </authorList>
    </citation>
    <scope>NUCLEOTIDE SEQUENCE</scope>
    <source>
        <strain evidence="2">CBS 113818</strain>
    </source>
</reference>
<dbReference type="Proteomes" id="UP000799424">
    <property type="component" value="Unassembled WGS sequence"/>
</dbReference>
<dbReference type="AlphaFoldDB" id="A0A6A7A3F6"/>
<gene>
    <name evidence="2" type="ORF">CC86DRAFT_369076</name>
</gene>
<name>A0A6A7A3F6_9PLEO</name>
<organism evidence="2 3">
    <name type="scientific">Ophiobolus disseminans</name>
    <dbReference type="NCBI Taxonomy" id="1469910"/>
    <lineage>
        <taxon>Eukaryota</taxon>
        <taxon>Fungi</taxon>
        <taxon>Dikarya</taxon>
        <taxon>Ascomycota</taxon>
        <taxon>Pezizomycotina</taxon>
        <taxon>Dothideomycetes</taxon>
        <taxon>Pleosporomycetidae</taxon>
        <taxon>Pleosporales</taxon>
        <taxon>Pleosporineae</taxon>
        <taxon>Phaeosphaeriaceae</taxon>
        <taxon>Ophiobolus</taxon>
    </lineage>
</organism>
<keyword evidence="3" id="KW-1185">Reference proteome</keyword>
<feature type="region of interest" description="Disordered" evidence="1">
    <location>
        <begin position="1"/>
        <end position="40"/>
    </location>
</feature>
<dbReference type="EMBL" id="MU006223">
    <property type="protein sequence ID" value="KAF2827852.1"/>
    <property type="molecule type" value="Genomic_DNA"/>
</dbReference>
<evidence type="ECO:0000313" key="2">
    <source>
        <dbReference type="EMBL" id="KAF2827852.1"/>
    </source>
</evidence>
<proteinExistence type="predicted"/>
<sequence>MDEGMQQMFQDDWDQNATQPLDDTLTEHNEANSKQETETDQAILKQYEYEMTHSGTQCGFDLDAEENDIDIADEDLAQRKKRDPVKQIFRYRQDTRYTRDLDIAQRYKNLPLIDIWEAVGKKLTEEEIAELDWRAVEKKSENVTGSGNSNSNVSDDGKWPPIVQAYCDGRSGPAQTAQDREEMAKAALMPLPDDDDVLPTDATEMVAGTRIFKVTGDSYRVRKAWRGSGEEL</sequence>
<protein>
    <submittedName>
        <fullName evidence="2">Uncharacterized protein</fullName>
    </submittedName>
</protein>
<feature type="compositionally biased region" description="Basic and acidic residues" evidence="1">
    <location>
        <begin position="25"/>
        <end position="37"/>
    </location>
</feature>
<evidence type="ECO:0000313" key="3">
    <source>
        <dbReference type="Proteomes" id="UP000799424"/>
    </source>
</evidence>
<evidence type="ECO:0000256" key="1">
    <source>
        <dbReference type="SAM" id="MobiDB-lite"/>
    </source>
</evidence>
<accession>A0A6A7A3F6</accession>